<dbReference type="SUPFAM" id="SSF81321">
    <property type="entry name" value="Family A G protein-coupled receptor-like"/>
    <property type="match status" value="1"/>
</dbReference>
<evidence type="ECO:0000259" key="6">
    <source>
        <dbReference type="PROSITE" id="PS50262"/>
    </source>
</evidence>
<dbReference type="Gene3D" id="1.20.1070.10">
    <property type="entry name" value="Rhodopsin 7-helix transmembrane proteins"/>
    <property type="match status" value="1"/>
</dbReference>
<keyword evidence="2 5" id="KW-0812">Transmembrane</keyword>
<accession>A0ABD6ESA8</accession>
<reference evidence="7 8" key="1">
    <citation type="submission" date="2024-08" db="EMBL/GenBank/DDBJ databases">
        <title>Gnathostoma spinigerum genome.</title>
        <authorList>
            <person name="Gonzalez-Bertolin B."/>
            <person name="Monzon S."/>
            <person name="Zaballos A."/>
            <person name="Jimenez P."/>
            <person name="Dekumyoy P."/>
            <person name="Varona S."/>
            <person name="Cuesta I."/>
            <person name="Sumanam S."/>
            <person name="Adisakwattana P."/>
            <person name="Gasser R.B."/>
            <person name="Hernandez-Gonzalez A."/>
            <person name="Young N.D."/>
            <person name="Perteguer M.J."/>
        </authorList>
    </citation>
    <scope>NUCLEOTIDE SEQUENCE [LARGE SCALE GENOMIC DNA]</scope>
    <source>
        <strain evidence="7">AL3</strain>
        <tissue evidence="7">Liver</tissue>
    </source>
</reference>
<dbReference type="PROSITE" id="PS50262">
    <property type="entry name" value="G_PROTEIN_RECEP_F1_2"/>
    <property type="match status" value="1"/>
</dbReference>
<feature type="transmembrane region" description="Helical" evidence="5">
    <location>
        <begin position="54"/>
        <end position="77"/>
    </location>
</feature>
<proteinExistence type="predicted"/>
<feature type="transmembrane region" description="Helical" evidence="5">
    <location>
        <begin position="105"/>
        <end position="124"/>
    </location>
</feature>
<protein>
    <recommendedName>
        <fullName evidence="6">G-protein coupled receptors family 1 profile domain-containing protein</fullName>
    </recommendedName>
</protein>
<keyword evidence="8" id="KW-1185">Reference proteome</keyword>
<evidence type="ECO:0000256" key="1">
    <source>
        <dbReference type="ARBA" id="ARBA00004370"/>
    </source>
</evidence>
<gene>
    <name evidence="7" type="ORF">AB6A40_005849</name>
</gene>
<evidence type="ECO:0000256" key="4">
    <source>
        <dbReference type="ARBA" id="ARBA00023136"/>
    </source>
</evidence>
<dbReference type="InterPro" id="IPR017452">
    <property type="entry name" value="GPCR_Rhodpsn_7TM"/>
</dbReference>
<organism evidence="7 8">
    <name type="scientific">Gnathostoma spinigerum</name>
    <dbReference type="NCBI Taxonomy" id="75299"/>
    <lineage>
        <taxon>Eukaryota</taxon>
        <taxon>Metazoa</taxon>
        <taxon>Ecdysozoa</taxon>
        <taxon>Nematoda</taxon>
        <taxon>Chromadorea</taxon>
        <taxon>Rhabditida</taxon>
        <taxon>Spirurina</taxon>
        <taxon>Gnathostomatomorpha</taxon>
        <taxon>Gnathostomatoidea</taxon>
        <taxon>Gnathostomatidae</taxon>
        <taxon>Gnathostoma</taxon>
    </lineage>
</organism>
<feature type="domain" description="G-protein coupled receptors family 1 profile" evidence="6">
    <location>
        <begin position="31"/>
        <end position="163"/>
    </location>
</feature>
<evidence type="ECO:0000256" key="2">
    <source>
        <dbReference type="ARBA" id="ARBA00022692"/>
    </source>
</evidence>
<dbReference type="Proteomes" id="UP001608902">
    <property type="component" value="Unassembled WGS sequence"/>
</dbReference>
<evidence type="ECO:0000256" key="5">
    <source>
        <dbReference type="SAM" id="Phobius"/>
    </source>
</evidence>
<evidence type="ECO:0000313" key="7">
    <source>
        <dbReference type="EMBL" id="MFH4979140.1"/>
    </source>
</evidence>
<dbReference type="PANTHER" id="PTHR46641:SF16">
    <property type="entry name" value="G-PROTEIN COUPLED RECEPTORS FAMILY 1 PROFILE DOMAIN-CONTAINING PROTEIN"/>
    <property type="match status" value="1"/>
</dbReference>
<keyword evidence="4 5" id="KW-0472">Membrane</keyword>
<dbReference type="PANTHER" id="PTHR46641">
    <property type="entry name" value="FMRFAMIDE RECEPTOR-RELATED"/>
    <property type="match status" value="1"/>
</dbReference>
<keyword evidence="3 5" id="KW-1133">Transmembrane helix</keyword>
<evidence type="ECO:0000313" key="8">
    <source>
        <dbReference type="Proteomes" id="UP001608902"/>
    </source>
</evidence>
<dbReference type="AlphaFoldDB" id="A0ABD6ESA8"/>
<comment type="subcellular location">
    <subcellularLocation>
        <location evidence="1">Membrane</location>
    </subcellularLocation>
</comment>
<evidence type="ECO:0000256" key="3">
    <source>
        <dbReference type="ARBA" id="ARBA00022989"/>
    </source>
</evidence>
<dbReference type="EMBL" id="JBGFUD010003893">
    <property type="protein sequence ID" value="MFH4979140.1"/>
    <property type="molecule type" value="Genomic_DNA"/>
</dbReference>
<comment type="caution">
    <text evidence="7">The sequence shown here is derived from an EMBL/GenBank/DDBJ whole genome shotgun (WGS) entry which is preliminary data.</text>
</comment>
<sequence length="163" mass="18060">MFCGKNDTFGGASCILVVFIEPILCCIGLVLNTACIIVFVSVSFHDYFRKTSLLLYLIAMCVCNSLQLLLSIFVLILPAAEEYALDSNRGAIEALSILNAYSVRIAYPLLLASNYASIWILTLICAQRFQAICHPSNVWKKRLQIVRNSRIPITLVLVLAIGE</sequence>
<dbReference type="InterPro" id="IPR052954">
    <property type="entry name" value="GPCR-Ligand_Int"/>
</dbReference>
<name>A0ABD6ESA8_9BILA</name>
<feature type="transmembrane region" description="Helical" evidence="5">
    <location>
        <begin position="15"/>
        <end position="42"/>
    </location>
</feature>
<dbReference type="GO" id="GO:0016020">
    <property type="term" value="C:membrane"/>
    <property type="evidence" value="ECO:0007669"/>
    <property type="project" value="UniProtKB-SubCell"/>
</dbReference>